<evidence type="ECO:0008006" key="5">
    <source>
        <dbReference type="Google" id="ProtNLM"/>
    </source>
</evidence>
<gene>
    <name evidence="3" type="ORF">AOR01nite_23960</name>
</gene>
<feature type="compositionally biased region" description="Basic and acidic residues" evidence="2">
    <location>
        <begin position="84"/>
        <end position="97"/>
    </location>
</feature>
<comment type="caution">
    <text evidence="3">The sequence shown here is derived from an EMBL/GenBank/DDBJ whole genome shotgun (WGS) entry which is preliminary data.</text>
</comment>
<dbReference type="InterPro" id="IPR041920">
    <property type="entry name" value="ROS/MUCR_sf"/>
</dbReference>
<dbReference type="RefSeq" id="WP_052944601.1">
    <property type="nucleotide sequence ID" value="NZ_BJMU01000021.1"/>
</dbReference>
<organism evidence="3 4">
    <name type="scientific">Acetobacter orleanensis</name>
    <dbReference type="NCBI Taxonomy" id="104099"/>
    <lineage>
        <taxon>Bacteria</taxon>
        <taxon>Pseudomonadati</taxon>
        <taxon>Pseudomonadota</taxon>
        <taxon>Alphaproteobacteria</taxon>
        <taxon>Acetobacterales</taxon>
        <taxon>Acetobacteraceae</taxon>
        <taxon>Acetobacter</taxon>
    </lineage>
</organism>
<evidence type="ECO:0000313" key="4">
    <source>
        <dbReference type="Proteomes" id="UP000317617"/>
    </source>
</evidence>
<dbReference type="GO" id="GO:0003677">
    <property type="term" value="F:DNA binding"/>
    <property type="evidence" value="ECO:0007669"/>
    <property type="project" value="InterPro"/>
</dbReference>
<dbReference type="Proteomes" id="UP000317617">
    <property type="component" value="Unassembled WGS sequence"/>
</dbReference>
<dbReference type="GO" id="GO:0006355">
    <property type="term" value="P:regulation of DNA-templated transcription"/>
    <property type="evidence" value="ECO:0007669"/>
    <property type="project" value="InterPro"/>
</dbReference>
<evidence type="ECO:0000256" key="1">
    <source>
        <dbReference type="ARBA" id="ARBA00007031"/>
    </source>
</evidence>
<reference evidence="3 4" key="1">
    <citation type="submission" date="2019-06" db="EMBL/GenBank/DDBJ databases">
        <title>Whole genome shotgun sequence of Acetobacter orleanensis NBRC 13752.</title>
        <authorList>
            <person name="Hosoyama A."/>
            <person name="Uohara A."/>
            <person name="Ohji S."/>
            <person name="Ichikawa N."/>
        </authorList>
    </citation>
    <scope>NUCLEOTIDE SEQUENCE [LARGE SCALE GENOMIC DNA]</scope>
    <source>
        <strain evidence="3 4">NBRC 13752</strain>
    </source>
</reference>
<dbReference type="Pfam" id="PF05443">
    <property type="entry name" value="ROS_MUCR"/>
    <property type="match status" value="1"/>
</dbReference>
<accession>A0A4Y3TR38</accession>
<dbReference type="InterPro" id="IPR008807">
    <property type="entry name" value="ROS_MUCR"/>
</dbReference>
<dbReference type="EMBL" id="BJMU01000021">
    <property type="protein sequence ID" value="GEB83919.1"/>
    <property type="molecule type" value="Genomic_DNA"/>
</dbReference>
<protein>
    <recommendedName>
        <fullName evidence="5">Transcriptional regulator</fullName>
    </recommendedName>
</protein>
<proteinExistence type="inferred from homology"/>
<feature type="region of interest" description="Disordered" evidence="2">
    <location>
        <begin position="84"/>
        <end position="118"/>
    </location>
</feature>
<dbReference type="AlphaFoldDB" id="A0A4Y3TR38"/>
<keyword evidence="4" id="KW-1185">Reference proteome</keyword>
<name>A0A4Y3TR38_9PROT</name>
<dbReference type="Gene3D" id="1.10.10.1550">
    <property type="entry name" value="ROS/MUCR transcriptional regulator protein"/>
    <property type="match status" value="1"/>
</dbReference>
<evidence type="ECO:0000313" key="3">
    <source>
        <dbReference type="EMBL" id="GEB83919.1"/>
    </source>
</evidence>
<dbReference type="GO" id="GO:0008270">
    <property type="term" value="F:zinc ion binding"/>
    <property type="evidence" value="ECO:0007669"/>
    <property type="project" value="InterPro"/>
</dbReference>
<evidence type="ECO:0000256" key="2">
    <source>
        <dbReference type="SAM" id="MobiDB-lite"/>
    </source>
</evidence>
<sequence length="118" mass="13286">MSDEEKEEAPQKPLIPAVPVNKSIHHDYLVCLEDGKQMTMLKRYLMTNYGLTPESYKEKWGLPRDYPMSAPGYSEARSKLARDLGLGRKSNAKEPKMAGEPAIAPEPKIRGRKKTVAE</sequence>
<comment type="similarity">
    <text evidence="1">Belongs to the ros/MucR family.</text>
</comment>
<dbReference type="OrthoDB" id="9809693at2"/>